<reference evidence="3" key="1">
    <citation type="submission" date="2018-07" db="EMBL/GenBank/DDBJ databases">
        <title>Genome sequencing of Paracoccus sp. SC2-6.</title>
        <authorList>
            <person name="Heo J."/>
            <person name="Kim S.-J."/>
            <person name="Kwon S.-W."/>
        </authorList>
    </citation>
    <scope>NUCLEOTIDE SEQUENCE [LARGE SCALE GENOMIC DNA]</scope>
    <source>
        <strain evidence="3">SC2-6</strain>
    </source>
</reference>
<evidence type="ECO:0000313" key="2">
    <source>
        <dbReference type="EMBL" id="AXC49029.1"/>
    </source>
</evidence>
<accession>A0A344PI24</accession>
<protein>
    <submittedName>
        <fullName evidence="2">Uncharacterized protein</fullName>
    </submittedName>
</protein>
<name>A0A344PI24_9RHOB</name>
<evidence type="ECO:0000313" key="3">
    <source>
        <dbReference type="Proteomes" id="UP000252023"/>
    </source>
</evidence>
<dbReference type="EMBL" id="CP030918">
    <property type="protein sequence ID" value="AXC49029.1"/>
    <property type="molecule type" value="Genomic_DNA"/>
</dbReference>
<keyword evidence="3" id="KW-1185">Reference proteome</keyword>
<proteinExistence type="predicted"/>
<feature type="region of interest" description="Disordered" evidence="1">
    <location>
        <begin position="58"/>
        <end position="99"/>
    </location>
</feature>
<dbReference type="AlphaFoldDB" id="A0A344PI24"/>
<dbReference type="RefSeq" id="WP_114075348.1">
    <property type="nucleotide sequence ID" value="NZ_CP030918.1"/>
</dbReference>
<dbReference type="OrthoDB" id="7778470at2"/>
<dbReference type="KEGG" id="pars:DRW48_04385"/>
<feature type="compositionally biased region" description="Basic and acidic residues" evidence="1">
    <location>
        <begin position="86"/>
        <end position="99"/>
    </location>
</feature>
<dbReference type="Proteomes" id="UP000252023">
    <property type="component" value="Chromosome"/>
</dbReference>
<gene>
    <name evidence="2" type="ORF">DRW48_04385</name>
</gene>
<sequence length="194" mass="21168">MSRDTQLEALARIARLKADIELKHFSALRRHIATLDARVEDLRMEIIRVADGAVRAWPDEGAGAAGGASTEAKSGDRRVAAGGDRAQVDDRGPDAFSREHVSPVRLMRAAGVPAAQRESDPQQPLRDLRLANALTRAAMVERQAVEAERLRMTPQFEAARNEATRAFGRAEAVAALGRQISAVRRRSADRRSGE</sequence>
<organism evidence="2 3">
    <name type="scientific">Paracoccus suum</name>
    <dbReference type="NCBI Taxonomy" id="2259340"/>
    <lineage>
        <taxon>Bacteria</taxon>
        <taxon>Pseudomonadati</taxon>
        <taxon>Pseudomonadota</taxon>
        <taxon>Alphaproteobacteria</taxon>
        <taxon>Rhodobacterales</taxon>
        <taxon>Paracoccaceae</taxon>
        <taxon>Paracoccus</taxon>
    </lineage>
</organism>
<evidence type="ECO:0000256" key="1">
    <source>
        <dbReference type="SAM" id="MobiDB-lite"/>
    </source>
</evidence>